<feature type="compositionally biased region" description="Polar residues" evidence="1">
    <location>
        <begin position="154"/>
        <end position="167"/>
    </location>
</feature>
<dbReference type="EMBL" id="JYDI01000089">
    <property type="protein sequence ID" value="KRY53294.1"/>
    <property type="molecule type" value="Genomic_DNA"/>
</dbReference>
<evidence type="ECO:0000313" key="3">
    <source>
        <dbReference type="Proteomes" id="UP000054653"/>
    </source>
</evidence>
<dbReference type="AlphaFoldDB" id="A0A0V1CW52"/>
<organism evidence="2 3">
    <name type="scientific">Trichinella britovi</name>
    <name type="common">Parasitic roundworm</name>
    <dbReference type="NCBI Taxonomy" id="45882"/>
    <lineage>
        <taxon>Eukaryota</taxon>
        <taxon>Metazoa</taxon>
        <taxon>Ecdysozoa</taxon>
        <taxon>Nematoda</taxon>
        <taxon>Enoplea</taxon>
        <taxon>Dorylaimia</taxon>
        <taxon>Trichinellida</taxon>
        <taxon>Trichinellidae</taxon>
        <taxon>Trichinella</taxon>
    </lineage>
</organism>
<accession>A0A0V1CW52</accession>
<reference evidence="2 3" key="1">
    <citation type="submission" date="2015-01" db="EMBL/GenBank/DDBJ databases">
        <title>Evolution of Trichinella species and genotypes.</title>
        <authorList>
            <person name="Korhonen P.K."/>
            <person name="Edoardo P."/>
            <person name="Giuseppe L.R."/>
            <person name="Gasser R.B."/>
        </authorList>
    </citation>
    <scope>NUCLEOTIDE SEQUENCE [LARGE SCALE GENOMIC DNA]</scope>
    <source>
        <strain evidence="2">ISS120</strain>
    </source>
</reference>
<protein>
    <submittedName>
        <fullName evidence="2">Uncharacterized protein</fullName>
    </submittedName>
</protein>
<feature type="region of interest" description="Disordered" evidence="1">
    <location>
        <begin position="130"/>
        <end position="173"/>
    </location>
</feature>
<name>A0A0V1CW52_TRIBR</name>
<gene>
    <name evidence="2" type="ORF">T03_4878</name>
</gene>
<dbReference type="OrthoDB" id="10595685at2759"/>
<dbReference type="Proteomes" id="UP000054653">
    <property type="component" value="Unassembled WGS sequence"/>
</dbReference>
<proteinExistence type="predicted"/>
<evidence type="ECO:0000256" key="1">
    <source>
        <dbReference type="SAM" id="MobiDB-lite"/>
    </source>
</evidence>
<comment type="caution">
    <text evidence="2">The sequence shown here is derived from an EMBL/GenBank/DDBJ whole genome shotgun (WGS) entry which is preliminary data.</text>
</comment>
<keyword evidence="3" id="KW-1185">Reference proteome</keyword>
<evidence type="ECO:0000313" key="2">
    <source>
        <dbReference type="EMBL" id="KRY53294.1"/>
    </source>
</evidence>
<sequence>MRHFPLFAQHLDGYVYRRIALSRPTLVDCVRVCVQSDDSRRRYSSQSETPLAGLLTSDGCQYETAAICQQLKSFWSCFRISNTDSQSSCHTGASLWNINIVRIVQFVHPKSSSPPLLQARFWDKFIHNPPSSAPSLRQVGAKPAPSAGTARPYNKSTNNGAEKSQPNGGTGHR</sequence>